<accession>A0A0E9QXL9</accession>
<protein>
    <submittedName>
        <fullName evidence="1">Uncharacterized protein</fullName>
    </submittedName>
</protein>
<dbReference type="AlphaFoldDB" id="A0A0E9QXL9"/>
<name>A0A0E9QXL9_ANGAN</name>
<evidence type="ECO:0000313" key="1">
    <source>
        <dbReference type="EMBL" id="JAH21706.1"/>
    </source>
</evidence>
<organism evidence="1">
    <name type="scientific">Anguilla anguilla</name>
    <name type="common">European freshwater eel</name>
    <name type="synonym">Muraena anguilla</name>
    <dbReference type="NCBI Taxonomy" id="7936"/>
    <lineage>
        <taxon>Eukaryota</taxon>
        <taxon>Metazoa</taxon>
        <taxon>Chordata</taxon>
        <taxon>Craniata</taxon>
        <taxon>Vertebrata</taxon>
        <taxon>Euteleostomi</taxon>
        <taxon>Actinopterygii</taxon>
        <taxon>Neopterygii</taxon>
        <taxon>Teleostei</taxon>
        <taxon>Anguilliformes</taxon>
        <taxon>Anguillidae</taxon>
        <taxon>Anguilla</taxon>
    </lineage>
</organism>
<reference evidence="1" key="2">
    <citation type="journal article" date="2015" name="Fish Shellfish Immunol.">
        <title>Early steps in the European eel (Anguilla anguilla)-Vibrio vulnificus interaction in the gills: Role of the RtxA13 toxin.</title>
        <authorList>
            <person name="Callol A."/>
            <person name="Pajuelo D."/>
            <person name="Ebbesson L."/>
            <person name="Teles M."/>
            <person name="MacKenzie S."/>
            <person name="Amaro C."/>
        </authorList>
    </citation>
    <scope>NUCLEOTIDE SEQUENCE</scope>
</reference>
<sequence>MQFILQNIPLCDIALCYDMNAVHFSNINIFVTLVQSNCNGRETPAGPS</sequence>
<reference evidence="1" key="1">
    <citation type="submission" date="2014-11" db="EMBL/GenBank/DDBJ databases">
        <authorList>
            <person name="Amaro Gonzalez C."/>
        </authorList>
    </citation>
    <scope>NUCLEOTIDE SEQUENCE</scope>
</reference>
<dbReference type="EMBL" id="GBXM01086871">
    <property type="protein sequence ID" value="JAH21706.1"/>
    <property type="molecule type" value="Transcribed_RNA"/>
</dbReference>
<proteinExistence type="predicted"/>